<dbReference type="GO" id="GO:0009007">
    <property type="term" value="F:site-specific DNA-methyltransferase (adenine-specific) activity"/>
    <property type="evidence" value="ECO:0007669"/>
    <property type="project" value="UniProtKB-EC"/>
</dbReference>
<proteinExistence type="predicted"/>
<organism evidence="6 7">
    <name type="scientific">Thermus aquaticus</name>
    <dbReference type="NCBI Taxonomy" id="271"/>
    <lineage>
        <taxon>Bacteria</taxon>
        <taxon>Thermotogati</taxon>
        <taxon>Deinococcota</taxon>
        <taxon>Deinococci</taxon>
        <taxon>Thermales</taxon>
        <taxon>Thermaceae</taxon>
        <taxon>Thermus</taxon>
    </lineage>
</organism>
<dbReference type="Gene3D" id="3.40.50.150">
    <property type="entry name" value="Vaccinia Virus protein VP39"/>
    <property type="match status" value="1"/>
</dbReference>
<evidence type="ECO:0000256" key="4">
    <source>
        <dbReference type="ARBA" id="ARBA00047942"/>
    </source>
</evidence>
<dbReference type="EC" id="2.1.1.72" evidence="1"/>
<dbReference type="InterPro" id="IPR029063">
    <property type="entry name" value="SAM-dependent_MTases_sf"/>
</dbReference>
<dbReference type="RefSeq" id="WP_053767736.1">
    <property type="nucleotide sequence ID" value="NZ_LHCI01000106.1"/>
</dbReference>
<accession>A0A0M9ADZ2</accession>
<protein>
    <recommendedName>
        <fullName evidence="1">site-specific DNA-methyltransferase (adenine-specific)</fullName>
        <ecNumber evidence="1">2.1.1.72</ecNumber>
    </recommendedName>
</protein>
<name>A0A0M9ADZ2_THEAQ</name>
<feature type="domain" description="DNA methylase adenine-specific" evidence="5">
    <location>
        <begin position="111"/>
        <end position="150"/>
    </location>
</feature>
<dbReference type="AlphaFoldDB" id="A0A0M9ADZ2"/>
<evidence type="ECO:0000256" key="2">
    <source>
        <dbReference type="ARBA" id="ARBA00022603"/>
    </source>
</evidence>
<dbReference type="GO" id="GO:0032259">
    <property type="term" value="P:methylation"/>
    <property type="evidence" value="ECO:0007669"/>
    <property type="project" value="UniProtKB-KW"/>
</dbReference>
<evidence type="ECO:0000256" key="3">
    <source>
        <dbReference type="ARBA" id="ARBA00022679"/>
    </source>
</evidence>
<evidence type="ECO:0000313" key="7">
    <source>
        <dbReference type="Proteomes" id="UP000037685"/>
    </source>
</evidence>
<dbReference type="PATRIC" id="fig|271.14.peg.1348"/>
<dbReference type="GO" id="GO:0003677">
    <property type="term" value="F:DNA binding"/>
    <property type="evidence" value="ECO:0007669"/>
    <property type="project" value="InterPro"/>
</dbReference>
<dbReference type="SUPFAM" id="SSF53335">
    <property type="entry name" value="S-adenosyl-L-methionine-dependent methyltransferases"/>
    <property type="match status" value="1"/>
</dbReference>
<dbReference type="EMBL" id="LHCI01000106">
    <property type="protein sequence ID" value="KOX90087.1"/>
    <property type="molecule type" value="Genomic_DNA"/>
</dbReference>
<dbReference type="Pfam" id="PF02384">
    <property type="entry name" value="N6_Mtase"/>
    <property type="match status" value="1"/>
</dbReference>
<evidence type="ECO:0000313" key="6">
    <source>
        <dbReference type="EMBL" id="KOX90087.1"/>
    </source>
</evidence>
<dbReference type="Proteomes" id="UP000037685">
    <property type="component" value="Unassembled WGS sequence"/>
</dbReference>
<comment type="caution">
    <text evidence="6">The sequence shown here is derived from an EMBL/GenBank/DDBJ whole genome shotgun (WGS) entry which is preliminary data.</text>
</comment>
<reference evidence="6 7" key="1">
    <citation type="submission" date="2015-07" db="EMBL/GenBank/DDBJ databases">
        <authorList>
            <person name="Noorani M."/>
        </authorList>
    </citation>
    <scope>NUCLEOTIDE SEQUENCE [LARGE SCALE GENOMIC DNA]</scope>
    <source>
        <strain evidence="7">ATCC 25104 / DSM 625 / JCM 10724 / NBRC 103206 / NCIMB 11243 / YT-1</strain>
    </source>
</reference>
<dbReference type="PANTHER" id="PTHR33841:SF1">
    <property type="entry name" value="DNA METHYLTRANSFERASE A"/>
    <property type="match status" value="1"/>
</dbReference>
<dbReference type="GO" id="GO:0008170">
    <property type="term" value="F:N-methyltransferase activity"/>
    <property type="evidence" value="ECO:0007669"/>
    <property type="project" value="InterPro"/>
</dbReference>
<comment type="catalytic activity">
    <reaction evidence="4">
        <text>a 2'-deoxyadenosine in DNA + S-adenosyl-L-methionine = an N(6)-methyl-2'-deoxyadenosine in DNA + S-adenosyl-L-homocysteine + H(+)</text>
        <dbReference type="Rhea" id="RHEA:15197"/>
        <dbReference type="Rhea" id="RHEA-COMP:12418"/>
        <dbReference type="Rhea" id="RHEA-COMP:12419"/>
        <dbReference type="ChEBI" id="CHEBI:15378"/>
        <dbReference type="ChEBI" id="CHEBI:57856"/>
        <dbReference type="ChEBI" id="CHEBI:59789"/>
        <dbReference type="ChEBI" id="CHEBI:90615"/>
        <dbReference type="ChEBI" id="CHEBI:90616"/>
        <dbReference type="EC" id="2.1.1.72"/>
    </reaction>
</comment>
<evidence type="ECO:0000259" key="5">
    <source>
        <dbReference type="Pfam" id="PF02384"/>
    </source>
</evidence>
<keyword evidence="3" id="KW-0808">Transferase</keyword>
<dbReference type="PANTHER" id="PTHR33841">
    <property type="entry name" value="DNA METHYLTRANSFERASE YEEA-RELATED"/>
    <property type="match status" value="1"/>
</dbReference>
<evidence type="ECO:0000256" key="1">
    <source>
        <dbReference type="ARBA" id="ARBA00011900"/>
    </source>
</evidence>
<sequence length="201" mass="23247">MLLNKFVFAQTLEDHALIPFRFLRDKYEEARRLWGPKGTAKVAEAFLRGVDEWFYAFYDTELFQDSFLEHLEQDPKNLEDFLLAMEEILGFGAWQATFGQGLLHYNYRAIDEDVFGKAYETFLAQGRKEGGIYYTPSSLTALMAKMAVEETLWPRARELDRALGEERYDEAEARARDLTQVAFLDPAAGREASWSKSSAKW</sequence>
<keyword evidence="2" id="KW-0489">Methyltransferase</keyword>
<dbReference type="InterPro" id="IPR003356">
    <property type="entry name" value="DNA_methylase_A-5"/>
</dbReference>
<gene>
    <name evidence="6" type="ORF">BVI061214_01274</name>
</gene>
<dbReference type="InterPro" id="IPR050953">
    <property type="entry name" value="N4_N6_ade-DNA_methylase"/>
</dbReference>